<name>A0A6L5X7F3_9FIRM</name>
<evidence type="ECO:0000259" key="1">
    <source>
        <dbReference type="PROSITE" id="PS50846"/>
    </source>
</evidence>
<dbReference type="GO" id="GO:0046872">
    <property type="term" value="F:metal ion binding"/>
    <property type="evidence" value="ECO:0007669"/>
    <property type="project" value="InterPro"/>
</dbReference>
<comment type="caution">
    <text evidence="2">The sequence shown here is derived from an EMBL/GenBank/DDBJ whole genome shotgun (WGS) entry which is preliminary data.</text>
</comment>
<feature type="domain" description="HMA" evidence="1">
    <location>
        <begin position="1"/>
        <end position="68"/>
    </location>
</feature>
<dbReference type="Pfam" id="PF00403">
    <property type="entry name" value="HMA"/>
    <property type="match status" value="1"/>
</dbReference>
<dbReference type="Gene3D" id="3.30.70.100">
    <property type="match status" value="1"/>
</dbReference>
<dbReference type="RefSeq" id="WP_154526050.1">
    <property type="nucleotide sequence ID" value="NZ_JAXEDB010000010.1"/>
</dbReference>
<reference evidence="2 3" key="1">
    <citation type="submission" date="2019-08" db="EMBL/GenBank/DDBJ databases">
        <title>In-depth cultivation of the pig gut microbiome towards novel bacterial diversity and tailored functional studies.</title>
        <authorList>
            <person name="Wylensek D."/>
            <person name="Hitch T.C.A."/>
            <person name="Clavel T."/>
        </authorList>
    </citation>
    <scope>NUCLEOTIDE SEQUENCE [LARGE SCALE GENOMIC DNA]</scope>
    <source>
        <strain evidence="2 3">Oil+RF-744-WCA-WT-11</strain>
    </source>
</reference>
<dbReference type="EMBL" id="VULZ01000010">
    <property type="protein sequence ID" value="MSS15325.1"/>
    <property type="molecule type" value="Genomic_DNA"/>
</dbReference>
<accession>A0A6L5X7F3</accession>
<dbReference type="Proteomes" id="UP000481852">
    <property type="component" value="Unassembled WGS sequence"/>
</dbReference>
<evidence type="ECO:0000313" key="2">
    <source>
        <dbReference type="EMBL" id="MSS15325.1"/>
    </source>
</evidence>
<dbReference type="AlphaFoldDB" id="A0A6L5X7F3"/>
<dbReference type="CDD" id="cd00371">
    <property type="entry name" value="HMA"/>
    <property type="match status" value="1"/>
</dbReference>
<dbReference type="InterPro" id="IPR006121">
    <property type="entry name" value="HMA_dom"/>
</dbReference>
<dbReference type="InterPro" id="IPR036163">
    <property type="entry name" value="HMA_dom_sf"/>
</dbReference>
<proteinExistence type="predicted"/>
<evidence type="ECO:0000313" key="3">
    <source>
        <dbReference type="Proteomes" id="UP000481852"/>
    </source>
</evidence>
<dbReference type="PROSITE" id="PS50846">
    <property type="entry name" value="HMA_2"/>
    <property type="match status" value="1"/>
</dbReference>
<dbReference type="SUPFAM" id="SSF55008">
    <property type="entry name" value="HMA, heavy metal-associated domain"/>
    <property type="match status" value="1"/>
</dbReference>
<protein>
    <submittedName>
        <fullName evidence="2">Heavy-metal-associated domain-containing protein</fullName>
    </submittedName>
</protein>
<organism evidence="2 3">
    <name type="scientific">Porcincola intestinalis</name>
    <dbReference type="NCBI Taxonomy" id="2606632"/>
    <lineage>
        <taxon>Bacteria</taxon>
        <taxon>Bacillati</taxon>
        <taxon>Bacillota</taxon>
        <taxon>Clostridia</taxon>
        <taxon>Lachnospirales</taxon>
        <taxon>Lachnospiraceae</taxon>
        <taxon>Porcincola</taxon>
    </lineage>
</organism>
<gene>
    <name evidence="2" type="ORF">FYJ35_09805</name>
</gene>
<keyword evidence="3" id="KW-1185">Reference proteome</keyword>
<sequence length="72" mass="7902">MKKKFGCEVDCANCAAKLEDAIRKVDGVEACSVNFLTQKLTLTAPDDRFDEVLQAVVKKAKHVEPDTVIHIG</sequence>